<sequence length="283" mass="31721">MAAEKQLVFFLYILMLVSIAVCVDVFKMVSSSVQLDLQKYFNKSFELVWLFNRSDFIVKYNGNIPSKVFRSYKDRVEFNEETHSLTLKNLQKSDSGLYEAEATDEKKEIVATYQLYVLDPVEKPVLNGSPHRSNDACNVTITCAAQKLSITSHCYNDNCDMKEEKTAGDVFLSLYKKSRTMDFGNTVYEEVKGENKSPSVEMSENPEPPGTVYCTVGKPAQDYSNDESTVSTANPGTKEMDPSDSNLYDTPDKNQGAGGNYEEVEVTLPQTIYATVNKPGKQV</sequence>
<reference evidence="1 2" key="1">
    <citation type="journal article" date="2022" name="bioRxiv">
        <title>An ancient truncated duplication of the anti-Mullerian hormone receptor type 2 gene is a potential conserved master sex determinant in the Pangasiidae catfish family.</title>
        <authorList>
            <person name="Wen M."/>
            <person name="Pan Q."/>
            <person name="Jouanno E."/>
            <person name="Montfort J."/>
            <person name="Zahm M."/>
            <person name="Cabau C."/>
            <person name="Klopp C."/>
            <person name="Iampietro C."/>
            <person name="Roques C."/>
            <person name="Bouchez O."/>
            <person name="Castinel A."/>
            <person name="Donnadieu C."/>
            <person name="Parrinello H."/>
            <person name="Poncet C."/>
            <person name="Belmonte E."/>
            <person name="Gautier V."/>
            <person name="Avarre J.-C."/>
            <person name="Dugue R."/>
            <person name="Gustiano R."/>
            <person name="Ha T.T.T."/>
            <person name="Campet M."/>
            <person name="Sriphairoj K."/>
            <person name="Ribolli J."/>
            <person name="de Almeida F.L."/>
            <person name="Desvignes T."/>
            <person name="Postlethwait J.H."/>
            <person name="Bucao C.F."/>
            <person name="Robinson-Rechavi M."/>
            <person name="Bobe J."/>
            <person name="Herpin A."/>
            <person name="Guiguen Y."/>
        </authorList>
    </citation>
    <scope>NUCLEOTIDE SEQUENCE [LARGE SCALE GENOMIC DNA]</scope>
    <source>
        <strain evidence="1">YG-Dec2019</strain>
    </source>
</reference>
<dbReference type="Proteomes" id="UP000829447">
    <property type="component" value="Linkage Group LG21"/>
</dbReference>
<evidence type="ECO:0000313" key="2">
    <source>
        <dbReference type="Proteomes" id="UP000829447"/>
    </source>
</evidence>
<organism evidence="1 2">
    <name type="scientific">Pangasianodon gigas</name>
    <name type="common">Mekong giant catfish</name>
    <name type="synonym">Pangasius gigas</name>
    <dbReference type="NCBI Taxonomy" id="30993"/>
    <lineage>
        <taxon>Eukaryota</taxon>
        <taxon>Metazoa</taxon>
        <taxon>Chordata</taxon>
        <taxon>Craniata</taxon>
        <taxon>Vertebrata</taxon>
        <taxon>Euteleostomi</taxon>
        <taxon>Actinopterygii</taxon>
        <taxon>Neopterygii</taxon>
        <taxon>Teleostei</taxon>
        <taxon>Ostariophysi</taxon>
        <taxon>Siluriformes</taxon>
        <taxon>Pangasiidae</taxon>
        <taxon>Pangasianodon</taxon>
    </lineage>
</organism>
<accession>A0ACC5XHR1</accession>
<name>A0ACC5XHR1_PANGG</name>
<comment type="caution">
    <text evidence="1">The sequence shown here is derived from an EMBL/GenBank/DDBJ whole genome shotgun (WGS) entry which is preliminary data.</text>
</comment>
<evidence type="ECO:0000313" key="1">
    <source>
        <dbReference type="EMBL" id="MCI4390792.1"/>
    </source>
</evidence>
<dbReference type="EMBL" id="CM040474">
    <property type="protein sequence ID" value="MCI4390792.1"/>
    <property type="molecule type" value="Genomic_DNA"/>
</dbReference>
<keyword evidence="2" id="KW-1185">Reference proteome</keyword>
<proteinExistence type="predicted"/>
<protein>
    <submittedName>
        <fullName evidence="1">Uncharacterized protein</fullName>
    </submittedName>
</protein>
<gene>
    <name evidence="1" type="ORF">PGIGA_G00126980</name>
</gene>